<dbReference type="AlphaFoldDB" id="A0A7H8T1E3"/>
<proteinExistence type="predicted"/>
<name>A0A7H8T1E3_STRCX</name>
<dbReference type="PROSITE" id="PS51273">
    <property type="entry name" value="GATASE_TYPE_1"/>
    <property type="match status" value="1"/>
</dbReference>
<dbReference type="GO" id="GO:0016787">
    <property type="term" value="F:hydrolase activity"/>
    <property type="evidence" value="ECO:0007669"/>
    <property type="project" value="UniProtKB-KW"/>
</dbReference>
<protein>
    <submittedName>
        <fullName evidence="1">Gamma-glutamyl-gamma-aminobutyrate hydrolase family protein</fullName>
    </submittedName>
</protein>
<organism evidence="1 2">
    <name type="scientific">Streptomyces chartreusis</name>
    <dbReference type="NCBI Taxonomy" id="1969"/>
    <lineage>
        <taxon>Bacteria</taxon>
        <taxon>Bacillati</taxon>
        <taxon>Actinomycetota</taxon>
        <taxon>Actinomycetes</taxon>
        <taxon>Kitasatosporales</taxon>
        <taxon>Streptomycetaceae</taxon>
        <taxon>Streptomyces</taxon>
    </lineage>
</organism>
<sequence length="81" mass="8838">MDRRELALLRMTHHLGVPILGTCFGSQALATALGGSVEPSPRPEIGWIHVETDVSDLVTPGPWLDWHYARCALPPCAVHLT</sequence>
<gene>
    <name evidence="1" type="ORF">HUT05_08000</name>
</gene>
<dbReference type="InterPro" id="IPR029062">
    <property type="entry name" value="Class_I_gatase-like"/>
</dbReference>
<keyword evidence="2" id="KW-1185">Reference proteome</keyword>
<dbReference type="Pfam" id="PF07722">
    <property type="entry name" value="Peptidase_C26"/>
    <property type="match status" value="1"/>
</dbReference>
<reference evidence="1 2" key="1">
    <citation type="submission" date="2020-06" db="EMBL/GenBank/DDBJ databases">
        <title>Genome mining for natural products.</title>
        <authorList>
            <person name="Zhang B."/>
            <person name="Shi J."/>
            <person name="Ge H."/>
        </authorList>
    </citation>
    <scope>NUCLEOTIDE SEQUENCE [LARGE SCALE GENOMIC DNA]</scope>
    <source>
        <strain evidence="1 2">NA02069</strain>
    </source>
</reference>
<accession>A0A7H8T1E3</accession>
<keyword evidence="1" id="KW-0378">Hydrolase</keyword>
<evidence type="ECO:0000313" key="2">
    <source>
        <dbReference type="Proteomes" id="UP000509418"/>
    </source>
</evidence>
<dbReference type="SUPFAM" id="SSF52317">
    <property type="entry name" value="Class I glutamine amidotransferase-like"/>
    <property type="match status" value="1"/>
</dbReference>
<dbReference type="Proteomes" id="UP000509418">
    <property type="component" value="Chromosome"/>
</dbReference>
<dbReference type="EMBL" id="CP056041">
    <property type="protein sequence ID" value="QKZ17303.1"/>
    <property type="molecule type" value="Genomic_DNA"/>
</dbReference>
<evidence type="ECO:0000313" key="1">
    <source>
        <dbReference type="EMBL" id="QKZ17303.1"/>
    </source>
</evidence>
<dbReference type="Gene3D" id="3.40.50.880">
    <property type="match status" value="1"/>
</dbReference>
<dbReference type="InterPro" id="IPR011697">
    <property type="entry name" value="Peptidase_C26"/>
</dbReference>